<keyword evidence="2" id="KW-1185">Reference proteome</keyword>
<comment type="caution">
    <text evidence="1">The sequence shown here is derived from an EMBL/GenBank/DDBJ whole genome shotgun (WGS) entry which is preliminary data.</text>
</comment>
<protein>
    <submittedName>
        <fullName evidence="1">Uncharacterized protein</fullName>
    </submittedName>
</protein>
<name>A0A4C1ULK0_EUMVA</name>
<reference evidence="1 2" key="1">
    <citation type="journal article" date="2019" name="Commun. Biol.">
        <title>The bagworm genome reveals a unique fibroin gene that provides high tensile strength.</title>
        <authorList>
            <person name="Kono N."/>
            <person name="Nakamura H."/>
            <person name="Ohtoshi R."/>
            <person name="Tomita M."/>
            <person name="Numata K."/>
            <person name="Arakawa K."/>
        </authorList>
    </citation>
    <scope>NUCLEOTIDE SEQUENCE [LARGE SCALE GENOMIC DNA]</scope>
</reference>
<dbReference type="EMBL" id="BGZK01000188">
    <property type="protein sequence ID" value="GBP27050.1"/>
    <property type="molecule type" value="Genomic_DNA"/>
</dbReference>
<evidence type="ECO:0000313" key="1">
    <source>
        <dbReference type="EMBL" id="GBP27050.1"/>
    </source>
</evidence>
<accession>A0A4C1ULK0</accession>
<proteinExistence type="predicted"/>
<gene>
    <name evidence="1" type="ORF">EVAR_11286_1</name>
</gene>
<dbReference type="Proteomes" id="UP000299102">
    <property type="component" value="Unassembled WGS sequence"/>
</dbReference>
<dbReference type="AlphaFoldDB" id="A0A4C1ULK0"/>
<organism evidence="1 2">
    <name type="scientific">Eumeta variegata</name>
    <name type="common">Bagworm moth</name>
    <name type="synonym">Eumeta japonica</name>
    <dbReference type="NCBI Taxonomy" id="151549"/>
    <lineage>
        <taxon>Eukaryota</taxon>
        <taxon>Metazoa</taxon>
        <taxon>Ecdysozoa</taxon>
        <taxon>Arthropoda</taxon>
        <taxon>Hexapoda</taxon>
        <taxon>Insecta</taxon>
        <taxon>Pterygota</taxon>
        <taxon>Neoptera</taxon>
        <taxon>Endopterygota</taxon>
        <taxon>Lepidoptera</taxon>
        <taxon>Glossata</taxon>
        <taxon>Ditrysia</taxon>
        <taxon>Tineoidea</taxon>
        <taxon>Psychidae</taxon>
        <taxon>Oiketicinae</taxon>
        <taxon>Eumeta</taxon>
    </lineage>
</organism>
<sequence>MTCCRAHRTARRTHDEKQTRRRRSVDIVLTVSVQDASIRLATVKRRKHAQDVRFMWTIGCKQKQKRNRVMNCHRCVLLRCGDSNIVHDVVTGDKSWLYSYDPESERQSAQGVSPFEELLITVKRSQTVTADCGDEGPDKHTDVIACDEAGTATTTYSCFFANDTSVTTSPLLCCI</sequence>
<evidence type="ECO:0000313" key="2">
    <source>
        <dbReference type="Proteomes" id="UP000299102"/>
    </source>
</evidence>
<dbReference type="OrthoDB" id="10017160at2759"/>